<dbReference type="RefSeq" id="WP_061499255.1">
    <property type="nucleotide sequence ID" value="NZ_LHZX01000236.1"/>
</dbReference>
<evidence type="ECO:0000313" key="2">
    <source>
        <dbReference type="EMBL" id="KXV70281.1"/>
    </source>
</evidence>
<protein>
    <submittedName>
        <fullName evidence="2">Uncharacterized protein</fullName>
    </submittedName>
</protein>
<keyword evidence="1" id="KW-0472">Membrane</keyword>
<organism evidence="2 3">
    <name type="scientific">Acetobacter malorum</name>
    <dbReference type="NCBI Taxonomy" id="178901"/>
    <lineage>
        <taxon>Bacteria</taxon>
        <taxon>Pseudomonadati</taxon>
        <taxon>Pseudomonadota</taxon>
        <taxon>Alphaproteobacteria</taxon>
        <taxon>Acetobacterales</taxon>
        <taxon>Acetobacteraceae</taxon>
        <taxon>Acetobacter</taxon>
    </lineage>
</organism>
<dbReference type="EMBL" id="LHZX01000236">
    <property type="protein sequence ID" value="KXV70281.1"/>
    <property type="molecule type" value="Genomic_DNA"/>
</dbReference>
<proteinExistence type="predicted"/>
<sequence>MNNTDDQLEDELRALLDRVLSAQLNGLTAQVQKLSDSVFTLTKACVELPKLPKKLTELVEEELEQHFEAQTTSLTASITKVGEISAQQCERLNQIQNDSHAGLSKQIHGAQLNVIDLCEALQVRFKLQAETQAHELSSSIASGQEAAKQRDEKLGESLSGAMSMIAQSIEEKNAALQIRITELERKTGFMRILCIATLGILFLTLAIAAALYIVGSAVQH</sequence>
<accession>A0A149UQK6</accession>
<keyword evidence="1" id="KW-1133">Transmembrane helix</keyword>
<dbReference type="AlphaFoldDB" id="A0A149UQK6"/>
<reference evidence="2 3" key="1">
    <citation type="submission" date="2015-06" db="EMBL/GenBank/DDBJ databases">
        <title>Improved classification and identification of acetic acid bacteria using matrix-assisted laser desorption/ionization time-of-flight mass spectrometry; Gluconobacter nephelii and Gluconobacter uchimurae are later heterotypic synonyms of Gluconobacter japonicus and Gluconobacter oxydans, respectively.</title>
        <authorList>
            <person name="Li L."/>
            <person name="Cleenwerck I."/>
            <person name="De Vuyst L."/>
            <person name="Vandamme P."/>
        </authorList>
    </citation>
    <scope>NUCLEOTIDE SEQUENCE [LARGE SCALE GENOMIC DNA]</scope>
    <source>
        <strain evidence="2 3">LMG 1699</strain>
    </source>
</reference>
<dbReference type="OrthoDB" id="7284594at2"/>
<dbReference type="PATRIC" id="fig|178901.14.peg.1671"/>
<comment type="caution">
    <text evidence="2">The sequence shown here is derived from an EMBL/GenBank/DDBJ whole genome shotgun (WGS) entry which is preliminary data.</text>
</comment>
<gene>
    <name evidence="2" type="ORF">AD951_03315</name>
</gene>
<evidence type="ECO:0000313" key="3">
    <source>
        <dbReference type="Proteomes" id="UP000075377"/>
    </source>
</evidence>
<evidence type="ECO:0000256" key="1">
    <source>
        <dbReference type="SAM" id="Phobius"/>
    </source>
</evidence>
<feature type="transmembrane region" description="Helical" evidence="1">
    <location>
        <begin position="189"/>
        <end position="214"/>
    </location>
</feature>
<name>A0A149UQK6_9PROT</name>
<keyword evidence="1" id="KW-0812">Transmembrane</keyword>
<dbReference type="Proteomes" id="UP000075377">
    <property type="component" value="Unassembled WGS sequence"/>
</dbReference>